<evidence type="ECO:0000313" key="4">
    <source>
        <dbReference type="EMBL" id="RKO76451.1"/>
    </source>
</evidence>
<dbReference type="AlphaFoldDB" id="A0A0H3I4H0"/>
<feature type="chain" id="PRO_5044543069" evidence="1">
    <location>
        <begin position="22"/>
        <end position="202"/>
    </location>
</feature>
<dbReference type="Proteomes" id="UP001194579">
    <property type="component" value="Unassembled WGS sequence"/>
</dbReference>
<dbReference type="KEGG" id="ppar:A8F97_06550"/>
<evidence type="ECO:0000313" key="2">
    <source>
        <dbReference type="EMBL" id="AFI90485.1"/>
    </source>
</evidence>
<dbReference type="PATRIC" id="fig|1166016.3.peg.2420"/>
<dbReference type="RefSeq" id="WP_014700059.1">
    <property type="nucleotide sequence ID" value="NC_017845.1"/>
</dbReference>
<reference evidence="7" key="4">
    <citation type="submission" date="2023-07" db="EMBL/GenBank/DDBJ databases">
        <title>Identification of Pectobacterium versatile causing blackleg of potato from New York State with a whole genome sequencing approach.</title>
        <authorList>
            <person name="Ma X."/>
            <person name="Swingle B."/>
        </authorList>
    </citation>
    <scope>NUCLEOTIDE SEQUENCE [LARGE SCALE GENOMIC DNA]</scope>
    <source>
        <strain evidence="7">NY1588A</strain>
    </source>
</reference>
<feature type="signal peptide" evidence="1">
    <location>
        <begin position="1"/>
        <end position="21"/>
    </location>
</feature>
<evidence type="ECO:0000313" key="6">
    <source>
        <dbReference type="Proteomes" id="UP000269665"/>
    </source>
</evidence>
<evidence type="ECO:0000256" key="1">
    <source>
        <dbReference type="SAM" id="SignalP"/>
    </source>
</evidence>
<reference evidence="3" key="5">
    <citation type="submission" date="2024-05" db="EMBL/GenBank/DDBJ databases">
        <title>Identification of Pectobacterium versatile causing blackleg of potato from New York State with a whole genome sequencing approach.</title>
        <authorList>
            <person name="Ma X."/>
            <person name="Swingle B."/>
        </authorList>
    </citation>
    <scope>NUCLEOTIDE SEQUENCE</scope>
    <source>
        <strain evidence="3">NY1588A</strain>
    </source>
</reference>
<evidence type="ECO:0000313" key="7">
    <source>
        <dbReference type="Proteomes" id="UP001194579"/>
    </source>
</evidence>
<dbReference type="Proteomes" id="UP000008044">
    <property type="component" value="Chromosome"/>
</dbReference>
<dbReference type="OrthoDB" id="7064603at2"/>
<keyword evidence="7" id="KW-1185">Reference proteome</keyword>
<sequence>MKRVVFPLTLLTLSVMGSVQAESLQESLLHCDNRFFSELYVQQKAFIGSALLKTDSQHRAWFAPPKNGGDVTWFSQPVKSGNLVLSGYFMRQNDLEAMGKYYFWGLIIDSSAAEVAAALSKVNWQKAGDEYFANPMIKRPGDQMWKLNSGAASGIAPAKGSVEKLALLSDSGDKAQLLCSVQGNVTDEILLSLRPDLIGSEK</sequence>
<evidence type="ECO:0000313" key="5">
    <source>
        <dbReference type="Proteomes" id="UP000008044"/>
    </source>
</evidence>
<keyword evidence="1" id="KW-0732">Signal</keyword>
<reference evidence="4 6" key="3">
    <citation type="journal article" date="2018" name="BMC Genomics">
        <title>High genomic variability in the plant pathogenic bacterium Pectobacterium parmentieri deciphered from de novo assembled complete genomes.</title>
        <authorList>
            <person name="Zoledowska S."/>
            <person name="Motyka-Pomagruk A."/>
            <person name="Sledz W."/>
            <person name="Mengoni A."/>
            <person name="Lojkowska E."/>
        </authorList>
    </citation>
    <scope>NUCLEOTIDE SEQUENCE [LARGE SCALE GENOMIC DNA]</scope>
    <source>
        <strain evidence="4 6">IFB5626</strain>
    </source>
</reference>
<dbReference type="EMBL" id="CP003415">
    <property type="protein sequence ID" value="AFI90485.1"/>
    <property type="molecule type" value="Genomic_DNA"/>
</dbReference>
<dbReference type="HOGENOM" id="CLU_091649_0_0_6"/>
<dbReference type="eggNOG" id="ENOG5030YI5">
    <property type="taxonomic scope" value="Bacteria"/>
</dbReference>
<proteinExistence type="predicted"/>
<dbReference type="KEGG" id="pec:W5S_2397"/>
<gene>
    <name evidence="2" type="ordered locus">W5S_2397</name>
    <name evidence="4" type="ORF">C5E00_06435</name>
    <name evidence="3" type="ORF">F6Q06_15730</name>
</gene>
<reference evidence="2 5" key="1">
    <citation type="journal article" date="2012" name="J. Bacteriol.">
        <title>Genome sequence of Pectobacterium sp. strain SCC3193.</title>
        <authorList>
            <person name="Koskinen J.P."/>
            <person name="Laine P."/>
            <person name="Niemi O."/>
            <person name="Nykyri J."/>
            <person name="Harjunpaa H."/>
            <person name="Auvinen P."/>
            <person name="Paulin L."/>
            <person name="Pirhonen M."/>
            <person name="Palva T."/>
            <person name="Holm L."/>
        </authorList>
    </citation>
    <scope>NUCLEOTIDE SEQUENCE [LARGE SCALE GENOMIC DNA]</scope>
    <source>
        <strain evidence="2 5">SCC3193</strain>
    </source>
</reference>
<dbReference type="Proteomes" id="UP000269665">
    <property type="component" value="Unassembled WGS sequence"/>
</dbReference>
<organism evidence="2 5">
    <name type="scientific">Pectobacterium parmentieri</name>
    <dbReference type="NCBI Taxonomy" id="1905730"/>
    <lineage>
        <taxon>Bacteria</taxon>
        <taxon>Pseudomonadati</taxon>
        <taxon>Pseudomonadota</taxon>
        <taxon>Gammaproteobacteria</taxon>
        <taxon>Enterobacterales</taxon>
        <taxon>Pectobacteriaceae</taxon>
        <taxon>Pectobacterium</taxon>
    </lineage>
</organism>
<dbReference type="EMBL" id="PSZG01000001">
    <property type="protein sequence ID" value="RKO76451.1"/>
    <property type="molecule type" value="Genomic_DNA"/>
</dbReference>
<name>A0A0H3I4H0_PECPM</name>
<evidence type="ECO:0000313" key="3">
    <source>
        <dbReference type="EMBL" id="MBI0555925.1"/>
    </source>
</evidence>
<dbReference type="GeneID" id="45849117"/>
<dbReference type="STRING" id="1905730.W5S_2397"/>
<dbReference type="EMBL" id="WABS01000032">
    <property type="protein sequence ID" value="MBI0555925.1"/>
    <property type="molecule type" value="Genomic_DNA"/>
</dbReference>
<protein>
    <submittedName>
        <fullName evidence="2">Uncharacterized protein</fullName>
    </submittedName>
</protein>
<reference evidence="2" key="2">
    <citation type="submission" date="2012-03" db="EMBL/GenBank/DDBJ databases">
        <authorList>
            <person name="Koskinen P."/>
            <person name="Laine P."/>
            <person name="Niemi O."/>
            <person name="Nykyri J."/>
            <person name="Harjunpaa H."/>
            <person name="Auvinen P."/>
            <person name="Paulin L."/>
            <person name="Pirhonen M."/>
            <person name="Palva T."/>
            <person name="Holm L."/>
        </authorList>
    </citation>
    <scope>NUCLEOTIDE SEQUENCE</scope>
    <source>
        <strain evidence="2">SCC3193</strain>
    </source>
</reference>
<accession>A0A0H3I4H0</accession>